<sequence length="82" mass="9494">MIRRSLRAQVSPPPFPNTDRQAGQARRGSHDGHPPVFDPPVHRRRNVAERRINRLKQWRSIAPRFDELARNRAAIVLVTAVR</sequence>
<feature type="region of interest" description="Disordered" evidence="1">
    <location>
        <begin position="1"/>
        <end position="46"/>
    </location>
</feature>
<evidence type="ECO:0008006" key="4">
    <source>
        <dbReference type="Google" id="ProtNLM"/>
    </source>
</evidence>
<comment type="caution">
    <text evidence="2">The sequence shown here is derived from an EMBL/GenBank/DDBJ whole genome shotgun (WGS) entry which is preliminary data.</text>
</comment>
<dbReference type="RefSeq" id="WP_345017596.1">
    <property type="nucleotide sequence ID" value="NZ_BAABDO010000007.1"/>
</dbReference>
<dbReference type="Proteomes" id="UP001500266">
    <property type="component" value="Unassembled WGS sequence"/>
</dbReference>
<name>A0ABP7Y525_9ACTN</name>
<reference evidence="3" key="1">
    <citation type="journal article" date="2019" name="Int. J. Syst. Evol. Microbiol.">
        <title>The Global Catalogue of Microorganisms (GCM) 10K type strain sequencing project: providing services to taxonomists for standard genome sequencing and annotation.</title>
        <authorList>
            <consortium name="The Broad Institute Genomics Platform"/>
            <consortium name="The Broad Institute Genome Sequencing Center for Infectious Disease"/>
            <person name="Wu L."/>
            <person name="Ma J."/>
        </authorList>
    </citation>
    <scope>NUCLEOTIDE SEQUENCE [LARGE SCALE GENOMIC DNA]</scope>
    <source>
        <strain evidence="3">JCM 17316</strain>
    </source>
</reference>
<proteinExistence type="predicted"/>
<protein>
    <recommendedName>
        <fullName evidence="4">Transposase DDE domain-containing protein</fullName>
    </recommendedName>
</protein>
<accession>A0ABP7Y525</accession>
<evidence type="ECO:0000313" key="2">
    <source>
        <dbReference type="EMBL" id="GAA4130636.1"/>
    </source>
</evidence>
<evidence type="ECO:0000313" key="3">
    <source>
        <dbReference type="Proteomes" id="UP001500266"/>
    </source>
</evidence>
<gene>
    <name evidence="2" type="ORF">GCM10022416_08610</name>
</gene>
<keyword evidence="3" id="KW-1185">Reference proteome</keyword>
<dbReference type="EMBL" id="BAABDO010000007">
    <property type="protein sequence ID" value="GAA4130636.1"/>
    <property type="molecule type" value="Genomic_DNA"/>
</dbReference>
<organism evidence="2 3">
    <name type="scientific">Actinomadura keratinilytica</name>
    <dbReference type="NCBI Taxonomy" id="547461"/>
    <lineage>
        <taxon>Bacteria</taxon>
        <taxon>Bacillati</taxon>
        <taxon>Actinomycetota</taxon>
        <taxon>Actinomycetes</taxon>
        <taxon>Streptosporangiales</taxon>
        <taxon>Thermomonosporaceae</taxon>
        <taxon>Actinomadura</taxon>
    </lineage>
</organism>
<evidence type="ECO:0000256" key="1">
    <source>
        <dbReference type="SAM" id="MobiDB-lite"/>
    </source>
</evidence>